<sequence>MFLWMLTIRAVIRAFKRMIVVGHAGTTAIMWNQTDGLVAQLTDIDNSYLGHKIPNSQSMLFIYVGVCRRFRVSPPCSVSITYLRTRITAVITRMDPKKFTSSSI</sequence>
<keyword evidence="2" id="KW-1185">Reference proteome</keyword>
<name>A0A4Y2T7V9_ARAVE</name>
<accession>A0A4Y2T7V9</accession>
<proteinExistence type="predicted"/>
<dbReference type="EMBL" id="BGPR01026053">
    <property type="protein sequence ID" value="GBN95479.1"/>
    <property type="molecule type" value="Genomic_DNA"/>
</dbReference>
<evidence type="ECO:0000313" key="2">
    <source>
        <dbReference type="Proteomes" id="UP000499080"/>
    </source>
</evidence>
<comment type="caution">
    <text evidence="1">The sequence shown here is derived from an EMBL/GenBank/DDBJ whole genome shotgun (WGS) entry which is preliminary data.</text>
</comment>
<protein>
    <submittedName>
        <fullName evidence="1">Uncharacterized protein</fullName>
    </submittedName>
</protein>
<organism evidence="1 2">
    <name type="scientific">Araneus ventricosus</name>
    <name type="common">Orbweaver spider</name>
    <name type="synonym">Epeira ventricosa</name>
    <dbReference type="NCBI Taxonomy" id="182803"/>
    <lineage>
        <taxon>Eukaryota</taxon>
        <taxon>Metazoa</taxon>
        <taxon>Ecdysozoa</taxon>
        <taxon>Arthropoda</taxon>
        <taxon>Chelicerata</taxon>
        <taxon>Arachnida</taxon>
        <taxon>Araneae</taxon>
        <taxon>Araneomorphae</taxon>
        <taxon>Entelegynae</taxon>
        <taxon>Araneoidea</taxon>
        <taxon>Araneidae</taxon>
        <taxon>Araneus</taxon>
    </lineage>
</organism>
<dbReference type="AlphaFoldDB" id="A0A4Y2T7V9"/>
<evidence type="ECO:0000313" key="1">
    <source>
        <dbReference type="EMBL" id="GBN95479.1"/>
    </source>
</evidence>
<dbReference type="Proteomes" id="UP000499080">
    <property type="component" value="Unassembled WGS sequence"/>
</dbReference>
<reference evidence="1 2" key="1">
    <citation type="journal article" date="2019" name="Sci. Rep.">
        <title>Orb-weaving spider Araneus ventricosus genome elucidates the spidroin gene catalogue.</title>
        <authorList>
            <person name="Kono N."/>
            <person name="Nakamura H."/>
            <person name="Ohtoshi R."/>
            <person name="Moran D.A.P."/>
            <person name="Shinohara A."/>
            <person name="Yoshida Y."/>
            <person name="Fujiwara M."/>
            <person name="Mori M."/>
            <person name="Tomita M."/>
            <person name="Arakawa K."/>
        </authorList>
    </citation>
    <scope>NUCLEOTIDE SEQUENCE [LARGE SCALE GENOMIC DNA]</scope>
</reference>
<gene>
    <name evidence="1" type="ORF">AVEN_23597_1</name>
</gene>